<keyword evidence="2" id="KW-1185">Reference proteome</keyword>
<evidence type="ECO:0000313" key="1">
    <source>
        <dbReference type="EMBL" id="EFT84101.1"/>
    </source>
</evidence>
<organism evidence="1 2">
    <name type="scientific">Parascardovia denticolens DSM 10105 = JCM 12538</name>
    <dbReference type="NCBI Taxonomy" id="864564"/>
    <lineage>
        <taxon>Bacteria</taxon>
        <taxon>Bacillati</taxon>
        <taxon>Actinomycetota</taxon>
        <taxon>Actinomycetes</taxon>
        <taxon>Bifidobacteriales</taxon>
        <taxon>Bifidobacteriaceae</taxon>
        <taxon>Parascardovia</taxon>
    </lineage>
</organism>
<accession>E6JZU7</accession>
<reference evidence="1 2" key="1">
    <citation type="submission" date="2010-12" db="EMBL/GenBank/DDBJ databases">
        <authorList>
            <person name="Muzny D."/>
            <person name="Qin X."/>
            <person name="Buhay C."/>
            <person name="Dugan-Rocha S."/>
            <person name="Ding Y."/>
            <person name="Chen G."/>
            <person name="Hawes A."/>
            <person name="Holder M."/>
            <person name="Jhangiani S."/>
            <person name="Johnson A."/>
            <person name="Khan Z."/>
            <person name="Li Z."/>
            <person name="Liu W."/>
            <person name="Liu X."/>
            <person name="Perez L."/>
            <person name="Shen H."/>
            <person name="Wang Q."/>
            <person name="Watt J."/>
            <person name="Xi L."/>
            <person name="Xin Y."/>
            <person name="Zhou J."/>
            <person name="Deng J."/>
            <person name="Jiang H."/>
            <person name="Liu Y."/>
            <person name="Qu J."/>
            <person name="Song X.-Z."/>
            <person name="Zhang L."/>
            <person name="Villasana D."/>
            <person name="Johnson A."/>
            <person name="Liu J."/>
            <person name="Liyanage D."/>
            <person name="Lorensuhewa L."/>
            <person name="Robinson T."/>
            <person name="Song A."/>
            <person name="Song B.-B."/>
            <person name="Dinh H."/>
            <person name="Thornton R."/>
            <person name="Coyle M."/>
            <person name="Francisco L."/>
            <person name="Jackson L."/>
            <person name="Javaid M."/>
            <person name="Korchina V."/>
            <person name="Kovar C."/>
            <person name="Mata R."/>
            <person name="Mathew T."/>
            <person name="Ngo R."/>
            <person name="Nguyen L."/>
            <person name="Nguyen N."/>
            <person name="Okwuonu G."/>
            <person name="Ongeri F."/>
            <person name="Pham C."/>
            <person name="Simmons D."/>
            <person name="Wilczek-Boney K."/>
            <person name="Hale W."/>
            <person name="Jakkamsetti A."/>
            <person name="Pham P."/>
            <person name="Ruth R."/>
            <person name="San Lucas F."/>
            <person name="Warren J."/>
            <person name="Zhang J."/>
            <person name="Zhao Z."/>
            <person name="Zhou C."/>
            <person name="Zhu D."/>
            <person name="Lee S."/>
            <person name="Bess C."/>
            <person name="Blankenburg K."/>
            <person name="Forbes L."/>
            <person name="Fu Q."/>
            <person name="Gubbala S."/>
            <person name="Hirani K."/>
            <person name="Jayaseelan J.C."/>
            <person name="Lara F."/>
            <person name="Munidasa M."/>
            <person name="Palculict T."/>
            <person name="Patil S."/>
            <person name="Pu L.-L."/>
            <person name="Saada N."/>
            <person name="Tang L."/>
            <person name="Weissenberger G."/>
            <person name="Zhu Y."/>
            <person name="Hemphill L."/>
            <person name="Shang Y."/>
            <person name="Youmans B."/>
            <person name="Ayvaz T."/>
            <person name="Ross M."/>
            <person name="Santibanez J."/>
            <person name="Aqrawi P."/>
            <person name="Gross S."/>
            <person name="Joshi V."/>
            <person name="Fowler G."/>
            <person name="Nazareth L."/>
            <person name="Reid J."/>
            <person name="Worley K."/>
            <person name="Petrosino J."/>
            <person name="Highlander S."/>
            <person name="Gibbs R."/>
        </authorList>
    </citation>
    <scope>NUCLEOTIDE SEQUENCE [LARGE SCALE GENOMIC DNA]</scope>
    <source>
        <strain evidence="1 2">DSM 10105</strain>
    </source>
</reference>
<protein>
    <submittedName>
        <fullName evidence="1">Uncharacterized protein</fullName>
    </submittedName>
</protein>
<dbReference type="EMBL" id="AEON01000001">
    <property type="protein sequence ID" value="EFT84101.1"/>
    <property type="molecule type" value="Genomic_DNA"/>
</dbReference>
<dbReference type="HOGENOM" id="CLU_2602834_0_0_11"/>
<dbReference type="KEGG" id="pdo:PSDT_0546"/>
<gene>
    <name evidence="1" type="ORF">HMPREF0620_1106</name>
</gene>
<dbReference type="AlphaFoldDB" id="E6JZU7"/>
<comment type="caution">
    <text evidence="1">The sequence shown here is derived from an EMBL/GenBank/DDBJ whole genome shotgun (WGS) entry which is preliminary data.</text>
</comment>
<dbReference type="RefSeq" id="WP_006290547.1">
    <property type="nucleotide sequence ID" value="NZ_AP012333.1"/>
</dbReference>
<dbReference type="PATRIC" id="fig|864564.6.peg.603"/>
<evidence type="ECO:0000313" key="2">
    <source>
        <dbReference type="Proteomes" id="UP000004946"/>
    </source>
</evidence>
<sequence length="79" mass="9408">MNNIAFTSLLKNANRLTYYNQMCDSVTLGYAYHNQWDLLWEEMNEDCDFMLAETNKEMDLHPEERHPLTATQKSLFELD</sequence>
<dbReference type="Proteomes" id="UP000004946">
    <property type="component" value="Chromosome"/>
</dbReference>
<proteinExistence type="predicted"/>
<name>E6JZU7_PARDN</name>